<dbReference type="Pfam" id="PF00589">
    <property type="entry name" value="Phage_integrase"/>
    <property type="match status" value="1"/>
</dbReference>
<keyword evidence="9 11" id="KW-0233">DNA recombination</keyword>
<dbReference type="InterPro" id="IPR002104">
    <property type="entry name" value="Integrase_catalytic"/>
</dbReference>
<evidence type="ECO:0000256" key="11">
    <source>
        <dbReference type="HAMAP-Rule" id="MF_01807"/>
    </source>
</evidence>
<evidence type="ECO:0000256" key="9">
    <source>
        <dbReference type="ARBA" id="ARBA00023172"/>
    </source>
</evidence>
<dbReference type="InterPro" id="IPR023009">
    <property type="entry name" value="Tyrosine_recombinase_XerC/XerD"/>
</dbReference>
<dbReference type="PROSITE" id="PS51898">
    <property type="entry name" value="TYR_RECOMBINASE"/>
    <property type="match status" value="1"/>
</dbReference>
<organism evidence="14 15">
    <name type="scientific">Deefgea salmonis</name>
    <dbReference type="NCBI Taxonomy" id="2875502"/>
    <lineage>
        <taxon>Bacteria</taxon>
        <taxon>Pseudomonadati</taxon>
        <taxon>Pseudomonadota</taxon>
        <taxon>Betaproteobacteria</taxon>
        <taxon>Neisseriales</taxon>
        <taxon>Chitinibacteraceae</taxon>
        <taxon>Deefgea</taxon>
    </lineage>
</organism>
<dbReference type="EMBL" id="JAJAWG010000014">
    <property type="protein sequence ID" value="MCB5197392.1"/>
    <property type="molecule type" value="Genomic_DNA"/>
</dbReference>
<dbReference type="Gene3D" id="1.10.150.130">
    <property type="match status" value="1"/>
</dbReference>
<keyword evidence="5 11" id="KW-0132">Cell division</keyword>
<evidence type="ECO:0000256" key="6">
    <source>
        <dbReference type="ARBA" id="ARBA00022829"/>
    </source>
</evidence>
<comment type="subcellular location">
    <subcellularLocation>
        <location evidence="1 11">Cytoplasm</location>
    </subcellularLocation>
</comment>
<dbReference type="InterPro" id="IPR010998">
    <property type="entry name" value="Integrase_recombinase_N"/>
</dbReference>
<feature type="active site" evidence="11">
    <location>
        <position position="258"/>
    </location>
</feature>
<evidence type="ECO:0000256" key="5">
    <source>
        <dbReference type="ARBA" id="ARBA00022618"/>
    </source>
</evidence>
<gene>
    <name evidence="11 14" type="primary">xerD</name>
    <name evidence="14" type="ORF">LG219_14095</name>
</gene>
<keyword evidence="10 11" id="KW-0131">Cell cycle</keyword>
<evidence type="ECO:0000256" key="1">
    <source>
        <dbReference type="ARBA" id="ARBA00004496"/>
    </source>
</evidence>
<dbReference type="InterPro" id="IPR044068">
    <property type="entry name" value="CB"/>
</dbReference>
<dbReference type="SUPFAM" id="SSF47823">
    <property type="entry name" value="lambda integrase-like, N-terminal domain"/>
    <property type="match status" value="1"/>
</dbReference>
<dbReference type="HAMAP" id="MF_01808">
    <property type="entry name" value="Recomb_XerC_XerD"/>
    <property type="match status" value="1"/>
</dbReference>
<dbReference type="InterPro" id="IPR050090">
    <property type="entry name" value="Tyrosine_recombinase_XerCD"/>
</dbReference>
<feature type="domain" description="Core-binding (CB)" evidence="13">
    <location>
        <begin position="12"/>
        <end position="97"/>
    </location>
</feature>
<evidence type="ECO:0000313" key="15">
    <source>
        <dbReference type="Proteomes" id="UP001198034"/>
    </source>
</evidence>
<dbReference type="RefSeq" id="WP_226765090.1">
    <property type="nucleotide sequence ID" value="NZ_JAJAWG010000014.1"/>
</dbReference>
<dbReference type="InterPro" id="IPR011010">
    <property type="entry name" value="DNA_brk_join_enz"/>
</dbReference>
<feature type="active site" description="O-(3'-phospho-DNA)-tyrosine intermediate" evidence="11">
    <location>
        <position position="290"/>
    </location>
</feature>
<accession>A0ABS8BP52</accession>
<keyword evidence="7 11" id="KW-0229">DNA integration</keyword>
<keyword evidence="15" id="KW-1185">Reference proteome</keyword>
<dbReference type="Gene3D" id="1.10.443.10">
    <property type="entry name" value="Intergrase catalytic core"/>
    <property type="match status" value="1"/>
</dbReference>
<evidence type="ECO:0000256" key="3">
    <source>
        <dbReference type="ARBA" id="ARBA00015810"/>
    </source>
</evidence>
<comment type="subunit">
    <text evidence="11">Forms a cyclic heterotetrameric complex composed of two molecules of XerC and two molecules of XerD.</text>
</comment>
<evidence type="ECO:0000259" key="12">
    <source>
        <dbReference type="PROSITE" id="PS51898"/>
    </source>
</evidence>
<keyword evidence="6 11" id="KW-0159">Chromosome partition</keyword>
<evidence type="ECO:0000256" key="2">
    <source>
        <dbReference type="ARBA" id="ARBA00010450"/>
    </source>
</evidence>
<comment type="similarity">
    <text evidence="2 11">Belongs to the 'phage' integrase family. XerD subfamily.</text>
</comment>
<dbReference type="PANTHER" id="PTHR30349:SF90">
    <property type="entry name" value="TYROSINE RECOMBINASE XERD"/>
    <property type="match status" value="1"/>
</dbReference>
<dbReference type="Proteomes" id="UP001198034">
    <property type="component" value="Unassembled WGS sequence"/>
</dbReference>
<evidence type="ECO:0000313" key="14">
    <source>
        <dbReference type="EMBL" id="MCB5197392.1"/>
    </source>
</evidence>
<name>A0ABS8BP52_9NEIS</name>
<dbReference type="Pfam" id="PF02899">
    <property type="entry name" value="Phage_int_SAM_1"/>
    <property type="match status" value="1"/>
</dbReference>
<evidence type="ECO:0000256" key="8">
    <source>
        <dbReference type="ARBA" id="ARBA00023125"/>
    </source>
</evidence>
<evidence type="ECO:0000259" key="13">
    <source>
        <dbReference type="PROSITE" id="PS51900"/>
    </source>
</evidence>
<evidence type="ECO:0000256" key="7">
    <source>
        <dbReference type="ARBA" id="ARBA00022908"/>
    </source>
</evidence>
<reference evidence="14 15" key="1">
    <citation type="submission" date="2021-10" db="EMBL/GenBank/DDBJ databases">
        <authorList>
            <person name="Chen M."/>
        </authorList>
    </citation>
    <scope>NUCLEOTIDE SEQUENCE [LARGE SCALE GENOMIC DNA]</scope>
    <source>
        <strain evidence="14 15">H3-26</strain>
    </source>
</reference>
<dbReference type="InterPro" id="IPR013762">
    <property type="entry name" value="Integrase-like_cat_sf"/>
</dbReference>
<dbReference type="NCBIfam" id="TIGR02225">
    <property type="entry name" value="recomb_XerD"/>
    <property type="match status" value="1"/>
</dbReference>
<feature type="domain" description="Tyr recombinase" evidence="12">
    <location>
        <begin position="118"/>
        <end position="303"/>
    </location>
</feature>
<dbReference type="NCBIfam" id="NF001399">
    <property type="entry name" value="PRK00283.1"/>
    <property type="match status" value="1"/>
</dbReference>
<dbReference type="InterPro" id="IPR004107">
    <property type="entry name" value="Integrase_SAM-like_N"/>
</dbReference>
<feature type="active site" evidence="11">
    <location>
        <position position="281"/>
    </location>
</feature>
<dbReference type="CDD" id="cd00798">
    <property type="entry name" value="INT_XerDC_C"/>
    <property type="match status" value="1"/>
</dbReference>
<evidence type="ECO:0000256" key="10">
    <source>
        <dbReference type="ARBA" id="ARBA00023306"/>
    </source>
</evidence>
<dbReference type="PROSITE" id="PS51900">
    <property type="entry name" value="CB"/>
    <property type="match status" value="1"/>
</dbReference>
<feature type="active site" evidence="11">
    <location>
        <position position="158"/>
    </location>
</feature>
<dbReference type="HAMAP" id="MF_01807">
    <property type="entry name" value="Recomb_XerD"/>
    <property type="match status" value="1"/>
</dbReference>
<keyword evidence="8 11" id="KW-0238">DNA-binding</keyword>
<dbReference type="InterPro" id="IPR011932">
    <property type="entry name" value="Recomb_XerD"/>
</dbReference>
<dbReference type="SUPFAM" id="SSF56349">
    <property type="entry name" value="DNA breaking-rejoining enzymes"/>
    <property type="match status" value="1"/>
</dbReference>
<comment type="caution">
    <text evidence="14">The sequence shown here is derived from an EMBL/GenBank/DDBJ whole genome shotgun (WGS) entry which is preliminary data.</text>
</comment>
<dbReference type="PANTHER" id="PTHR30349">
    <property type="entry name" value="PHAGE INTEGRASE-RELATED"/>
    <property type="match status" value="1"/>
</dbReference>
<feature type="active site" evidence="11">
    <location>
        <position position="183"/>
    </location>
</feature>
<feature type="active site" evidence="11">
    <location>
        <position position="255"/>
    </location>
</feature>
<keyword evidence="4 11" id="KW-0963">Cytoplasm</keyword>
<protein>
    <recommendedName>
        <fullName evidence="3 11">Tyrosine recombinase XerD</fullName>
    </recommendedName>
</protein>
<comment type="function">
    <text evidence="11">Site-specific tyrosine recombinase, which acts by catalyzing the cutting and rejoining of the recombining DNA molecules. The XerC-XerD complex is essential to convert dimers of the bacterial chromosome into monomers to permit their segregation at cell division. It also contributes to the segregational stability of plasmids.</text>
</comment>
<sequence>MANKAPLPMIADSEMALINQFLDAIWLGDGLASNTIESYRRDLLIWAAWLASERAHSLLSADRDAMQAFLARQSRDMKASTLARRMASLRKFYRQALLNGQITVDPTAELTSPRRVRPLPKALPEASIAALLAAPDINLTAGLRDRAMLELMYATGLRVTELVELSVNQLFLREKYIRVMNGKGGKQRLVPIGEWAAQWLERYLTEARLLLLKNAAQATLFLNQRGEPLTRQGCWFIIKQYAVQANIPAELLSPHVLRHAFATHLLNHGADLRVVQMLLGHSDITTTQIYTQVASARLKTLHQTNHPRG</sequence>
<evidence type="ECO:0000256" key="4">
    <source>
        <dbReference type="ARBA" id="ARBA00022490"/>
    </source>
</evidence>
<proteinExistence type="inferred from homology"/>